<feature type="compositionally biased region" description="Polar residues" evidence="11">
    <location>
        <begin position="470"/>
        <end position="488"/>
    </location>
</feature>
<dbReference type="InterPro" id="IPR036397">
    <property type="entry name" value="RNaseH_sf"/>
</dbReference>
<sequence length="1958" mass="222900">MKVLSRVDRYRYRKALFVGFTSSFGLRSHATMYWRRCRQHQDGMQGPTQGPSVGVSSTLRVRGEAGNEQFARTTQEIGRPDRAEPSDPKKAYGIERLKKLGATVFESSTDPADEENWLNMLEKCFDVMNCPKERKTFRGIFEDKYYPSTYCEAKRDEFLGMKQGSLSVAEYERKYIELSRYADVIIASESDRCRRFERGLRFEIRTTVTAIAKWTNFSQLVETAFRVEQSITEEKSAVELSRGTSTASGFRGREQRRFTPGINISSRQDFKNRSGGQASRNVSYCSVFQRQSQRIPSQPTRSTVRSQPGKESVASTVRQTPCMSCGRNHRVQRDQEVGSQTVEQSRVSMVPTEGTGGARQKGVVGRPRQQGKVYAMTQQEAEDALDVITGTILICNVPVDVLFDPGAMHSFFSSIFLTKLNRMLEPLSEGLAIYTPVGDVLLVNEVLRNCEVLVEGVMPPRTGRRRRQNQDGMQGPTQGPSVGESSTLGVRGGAGNEQFARTTQEIGRTDRAEPSDPEKAYGIERLKKLGATVFEGSTDPADAENWLNMLEKCFDVMNCPEERKVRLATFLLQKEAEGWWKSILARRSDARALDWQTFRGIFEDKYYPSTYCEAKRDEFLGLKQGSLSVAEYERKYTELSRYADVIIASESDRCRRFERGLRFEIRTPVTAIAKWTNFSQLVETALRVEQSITEEKSAVELSRGTSTASGFRGREQRRFTPGINISSRQDFKNRSGGQASRNVSYGSVFQRQSQRIPSQPIRSTVRSQPGQESIASTVRRIPCTSCGRNHRGQCLVGAGVCYQCGQPGHFKKDCPQLNMTVQRDQGVGSQTIEQSRVSVVPTEGTSGARQKGVVGRPRQQGKVYAMTQQEVEDAPDVITGTILICNVPADVLFDPGATHSFVSSIFLTKLNRMLEPLSEGLAIYTPVGDVLLVNEVLRNCEVLVEGISLLVDLLPLELQRLDVILGMDFLFAHYASMDCHRKEVVFRKPGFAEVVFRGMRKAVSRSLISVLKAEKLLRKGCTAFLAHIVVVQREKLKPEDVPVVKEFLDVFPDDLSGLPPDREIEFTIELLPGTAPISQAPYRMAPSELKELKMQLQELVDKGYIRPSVSPWGAPVLFVKKKDGTLRLCIDYRQLNKVTIRNKYPLPRIDDLFDQLRGAALFSKIDLRSGYHQLKVRESDIAKTAFRTRYGHYEFRVMPFGLTNAPAVFMDLMNRIFHRYLDQFVIVFIDDILVYSVDRESHEEHLRIVLQTLREKQLYAKFSKCEFWLEQVVFLGHVVSAKGVSVDPQKVEAVVNWERPISATEVRSFLGLAGYYRRFIEDFSRLALPLTALTRKNVKFEWSDKCEQSFQELKKRLVTAPILALPVTGKDYVIYCDASRLGLGCVLMQDGNVIAYASRQLKEHECNYPTHDLELAAVVLALKIWRHYLFGEKCHIFTDHKSLKYIFDQKELNLRQRRWLELIKDYDCTIEYHPGKANVVADALSRKSRLPKSALCGIRVALLNELRGSKAVVTTEDSGSLLAQFQVRSSLVTEIVRRQSEDSNLQKKFEKSKKGLEVEFELRTDGAIVKQGRLCVPNISELKNAILEEAHSSAYAMHPGSTKMYRTLKKTYWWSGMKQEIAEYVDRCLICQQVKPVRQRPGGFLNPLPVPEWKWEHITMDFLFGLPRTSSGHDGIWVIVDRLTKTTRFIPIKMTSTLDQLARLYVDKIVSQYGVPVSIVSDRDPRFTSKFWPSLQKAMGTGLKFSTSFHPQTDGQSERTIQTLEDMLRACVLQLKGSWDTHLPLMEFAYNNNYQSSIGMAPYEALYGRPCRTPVCWNEVGERKLVGPELVQITTNNIKLIRENLRKAQDRQKSYADKRRRNLEFQVGDQVFLKLSPWRGVIRFGRKDPSHVLQDQPVELKEDLSYVEEPVQILDRKEKVLRNNTIPLIKVLWRHHGAEEATWEPEYQMKKSYPILFS</sequence>
<dbReference type="GO" id="GO:0006508">
    <property type="term" value="P:proteolysis"/>
    <property type="evidence" value="ECO:0007669"/>
    <property type="project" value="UniProtKB-KW"/>
</dbReference>
<evidence type="ECO:0000313" key="15">
    <source>
        <dbReference type="EMBL" id="KAA0041108.1"/>
    </source>
</evidence>
<dbReference type="Pfam" id="PF03732">
    <property type="entry name" value="Retrotrans_gag"/>
    <property type="match status" value="2"/>
</dbReference>
<dbReference type="InterPro" id="IPR021109">
    <property type="entry name" value="Peptidase_aspartic_dom_sf"/>
</dbReference>
<dbReference type="SUPFAM" id="SSF53098">
    <property type="entry name" value="Ribonuclease H-like"/>
    <property type="match status" value="1"/>
</dbReference>
<feature type="compositionally biased region" description="Polar residues" evidence="11">
    <location>
        <begin position="289"/>
        <end position="306"/>
    </location>
</feature>
<dbReference type="InterPro" id="IPR000477">
    <property type="entry name" value="RT_dom"/>
</dbReference>
<keyword evidence="2" id="KW-0645">Protease</keyword>
<dbReference type="InterPro" id="IPR012337">
    <property type="entry name" value="RNaseH-like_sf"/>
</dbReference>
<organism evidence="15 16">
    <name type="scientific">Cucumis melo var. makuwa</name>
    <name type="common">Oriental melon</name>
    <dbReference type="NCBI Taxonomy" id="1194695"/>
    <lineage>
        <taxon>Eukaryota</taxon>
        <taxon>Viridiplantae</taxon>
        <taxon>Streptophyta</taxon>
        <taxon>Embryophyta</taxon>
        <taxon>Tracheophyta</taxon>
        <taxon>Spermatophyta</taxon>
        <taxon>Magnoliopsida</taxon>
        <taxon>eudicotyledons</taxon>
        <taxon>Gunneridae</taxon>
        <taxon>Pentapetalae</taxon>
        <taxon>rosids</taxon>
        <taxon>fabids</taxon>
        <taxon>Cucurbitales</taxon>
        <taxon>Cucurbitaceae</taxon>
        <taxon>Benincaseae</taxon>
        <taxon>Cucumis</taxon>
    </lineage>
</organism>
<evidence type="ECO:0000259" key="14">
    <source>
        <dbReference type="PROSITE" id="PS50994"/>
    </source>
</evidence>
<dbReference type="SUPFAM" id="SSF57756">
    <property type="entry name" value="Retrovirus zinc finger-like domains"/>
    <property type="match status" value="1"/>
</dbReference>
<dbReference type="GO" id="GO:0008270">
    <property type="term" value="F:zinc ion binding"/>
    <property type="evidence" value="ECO:0007669"/>
    <property type="project" value="UniProtKB-KW"/>
</dbReference>
<feature type="domain" description="CCHC-type" evidence="12">
    <location>
        <begin position="801"/>
        <end position="816"/>
    </location>
</feature>
<dbReference type="InterPro" id="IPR041588">
    <property type="entry name" value="Integrase_H2C2"/>
</dbReference>
<dbReference type="OrthoDB" id="2013610at2759"/>
<evidence type="ECO:0000256" key="8">
    <source>
        <dbReference type="ARBA" id="ARBA00022918"/>
    </source>
</evidence>
<feature type="compositionally biased region" description="Basic and acidic residues" evidence="11">
    <location>
        <begin position="507"/>
        <end position="520"/>
    </location>
</feature>
<dbReference type="Pfam" id="PF00098">
    <property type="entry name" value="zf-CCHC"/>
    <property type="match status" value="1"/>
</dbReference>
<keyword evidence="5" id="KW-0540">Nuclease</keyword>
<dbReference type="SMART" id="SM00343">
    <property type="entry name" value="ZnF_C2HC"/>
    <property type="match status" value="1"/>
</dbReference>
<evidence type="ECO:0000256" key="5">
    <source>
        <dbReference type="ARBA" id="ARBA00022722"/>
    </source>
</evidence>
<name>A0A5A7TDR2_CUCMM</name>
<dbReference type="InterPro" id="IPR001878">
    <property type="entry name" value="Znf_CCHC"/>
</dbReference>
<dbReference type="Gene3D" id="1.10.340.70">
    <property type="match status" value="1"/>
</dbReference>
<dbReference type="GO" id="GO:0015074">
    <property type="term" value="P:DNA integration"/>
    <property type="evidence" value="ECO:0007669"/>
    <property type="project" value="InterPro"/>
</dbReference>
<dbReference type="Gene3D" id="4.10.60.10">
    <property type="entry name" value="Zinc finger, CCHC-type"/>
    <property type="match status" value="1"/>
</dbReference>
<reference evidence="15 16" key="1">
    <citation type="submission" date="2019-08" db="EMBL/GenBank/DDBJ databases">
        <title>Draft genome sequences of two oriental melons (Cucumis melo L. var makuwa).</title>
        <authorList>
            <person name="Kwon S.-Y."/>
        </authorList>
    </citation>
    <scope>NUCLEOTIDE SEQUENCE [LARGE SCALE GENOMIC DNA]</scope>
    <source>
        <strain evidence="16">cv. SW 3</strain>
        <tissue evidence="15">Leaf</tissue>
    </source>
</reference>
<dbReference type="Gene3D" id="3.30.70.270">
    <property type="match status" value="2"/>
</dbReference>
<keyword evidence="9" id="KW-0862">Zinc</keyword>
<dbReference type="InterPro" id="IPR005162">
    <property type="entry name" value="Retrotrans_gag_dom"/>
</dbReference>
<dbReference type="InterPro" id="IPR001584">
    <property type="entry name" value="Integrase_cat-core"/>
</dbReference>
<dbReference type="Pfam" id="PF17917">
    <property type="entry name" value="RT_RNaseH"/>
    <property type="match status" value="1"/>
</dbReference>
<feature type="compositionally biased region" description="Polar residues" evidence="11">
    <location>
        <begin position="735"/>
        <end position="773"/>
    </location>
</feature>
<keyword evidence="9" id="KW-0863">Zinc-finger</keyword>
<keyword evidence="3" id="KW-0808">Transferase</keyword>
<evidence type="ECO:0000256" key="3">
    <source>
        <dbReference type="ARBA" id="ARBA00022679"/>
    </source>
</evidence>
<feature type="region of interest" description="Disordered" evidence="11">
    <location>
        <begin position="461"/>
        <end position="520"/>
    </location>
</feature>
<protein>
    <recommendedName>
        <fullName evidence="1">RNA-directed DNA polymerase</fullName>
        <ecNumber evidence="1">2.7.7.49</ecNumber>
    </recommendedName>
</protein>
<evidence type="ECO:0000259" key="13">
    <source>
        <dbReference type="PROSITE" id="PS50878"/>
    </source>
</evidence>
<dbReference type="EC" id="2.7.7.49" evidence="1"/>
<evidence type="ECO:0000256" key="6">
    <source>
        <dbReference type="ARBA" id="ARBA00022759"/>
    </source>
</evidence>
<dbReference type="InterPro" id="IPR043502">
    <property type="entry name" value="DNA/RNA_pol_sf"/>
</dbReference>
<evidence type="ECO:0000256" key="2">
    <source>
        <dbReference type="ARBA" id="ARBA00022670"/>
    </source>
</evidence>
<dbReference type="GO" id="GO:0003676">
    <property type="term" value="F:nucleic acid binding"/>
    <property type="evidence" value="ECO:0007669"/>
    <property type="project" value="InterPro"/>
</dbReference>
<evidence type="ECO:0000256" key="9">
    <source>
        <dbReference type="PROSITE-ProRule" id="PRU00047"/>
    </source>
</evidence>
<keyword evidence="9" id="KW-0479">Metal-binding</keyword>
<dbReference type="PROSITE" id="PS50994">
    <property type="entry name" value="INTEGRASE"/>
    <property type="match status" value="1"/>
</dbReference>
<evidence type="ECO:0000313" key="16">
    <source>
        <dbReference type="Proteomes" id="UP000321393"/>
    </source>
</evidence>
<accession>A0A5A7TDR2</accession>
<dbReference type="FunFam" id="3.10.10.10:FF:000007">
    <property type="entry name" value="Retrovirus-related Pol polyprotein from transposon 17.6-like Protein"/>
    <property type="match status" value="1"/>
</dbReference>
<keyword evidence="6" id="KW-0255">Endonuclease</keyword>
<dbReference type="SUPFAM" id="SSF56672">
    <property type="entry name" value="DNA/RNA polymerases"/>
    <property type="match status" value="1"/>
</dbReference>
<dbReference type="Gene3D" id="3.30.420.10">
    <property type="entry name" value="Ribonuclease H-like superfamily/Ribonuclease H"/>
    <property type="match status" value="1"/>
</dbReference>
<dbReference type="PANTHER" id="PTHR37984:SF5">
    <property type="entry name" value="PROTEIN NYNRIN-LIKE"/>
    <property type="match status" value="1"/>
</dbReference>
<keyword evidence="7" id="KW-0378">Hydrolase</keyword>
<dbReference type="Pfam" id="PF08284">
    <property type="entry name" value="RVP_2"/>
    <property type="match status" value="2"/>
</dbReference>
<dbReference type="Gene3D" id="3.10.10.10">
    <property type="entry name" value="HIV Type 1 Reverse Transcriptase, subunit A, domain 1"/>
    <property type="match status" value="1"/>
</dbReference>
<feature type="domain" description="Reverse transcriptase" evidence="13">
    <location>
        <begin position="1100"/>
        <end position="1279"/>
    </location>
</feature>
<evidence type="ECO:0000256" key="10">
    <source>
        <dbReference type="SAM" id="Coils"/>
    </source>
</evidence>
<dbReference type="FunFam" id="3.10.20.370:FF:000001">
    <property type="entry name" value="Retrovirus-related Pol polyprotein from transposon 17.6-like protein"/>
    <property type="match status" value="1"/>
</dbReference>
<dbReference type="EMBL" id="SSTE01016683">
    <property type="protein sequence ID" value="KAA0041108.1"/>
    <property type="molecule type" value="Genomic_DNA"/>
</dbReference>
<feature type="region of interest" description="Disordered" evidence="11">
    <location>
        <begin position="289"/>
        <end position="321"/>
    </location>
</feature>
<dbReference type="CDD" id="cd00303">
    <property type="entry name" value="retropepsin_like"/>
    <property type="match status" value="2"/>
</dbReference>
<dbReference type="Proteomes" id="UP000321393">
    <property type="component" value="Unassembled WGS sequence"/>
</dbReference>
<dbReference type="PANTHER" id="PTHR37984">
    <property type="entry name" value="PROTEIN CBG26694"/>
    <property type="match status" value="1"/>
</dbReference>
<evidence type="ECO:0000256" key="1">
    <source>
        <dbReference type="ARBA" id="ARBA00012493"/>
    </source>
</evidence>
<dbReference type="InterPro" id="IPR036875">
    <property type="entry name" value="Znf_CCHC_sf"/>
</dbReference>
<dbReference type="GO" id="GO:0004519">
    <property type="term" value="F:endonuclease activity"/>
    <property type="evidence" value="ECO:0007669"/>
    <property type="project" value="UniProtKB-KW"/>
</dbReference>
<dbReference type="InterPro" id="IPR041373">
    <property type="entry name" value="RT_RNaseH"/>
</dbReference>
<dbReference type="PROSITE" id="PS50878">
    <property type="entry name" value="RT_POL"/>
    <property type="match status" value="1"/>
</dbReference>
<dbReference type="Gene3D" id="3.10.20.370">
    <property type="match status" value="1"/>
</dbReference>
<dbReference type="InterPro" id="IPR050951">
    <property type="entry name" value="Retrovirus_Pol_polyprotein"/>
</dbReference>
<keyword evidence="10" id="KW-0175">Coiled coil</keyword>
<evidence type="ECO:0000256" key="7">
    <source>
        <dbReference type="ARBA" id="ARBA00022801"/>
    </source>
</evidence>
<evidence type="ECO:0000259" key="12">
    <source>
        <dbReference type="PROSITE" id="PS50158"/>
    </source>
</evidence>
<dbReference type="PROSITE" id="PS50158">
    <property type="entry name" value="ZF_CCHC"/>
    <property type="match status" value="1"/>
</dbReference>
<gene>
    <name evidence="15" type="ORF">E6C27_scaffold128G00110</name>
</gene>
<dbReference type="GO" id="GO:0003964">
    <property type="term" value="F:RNA-directed DNA polymerase activity"/>
    <property type="evidence" value="ECO:0007669"/>
    <property type="project" value="UniProtKB-KW"/>
</dbReference>
<keyword evidence="8 15" id="KW-0695">RNA-directed DNA polymerase</keyword>
<dbReference type="CDD" id="cd09274">
    <property type="entry name" value="RNase_HI_RT_Ty3"/>
    <property type="match status" value="1"/>
</dbReference>
<feature type="region of interest" description="Disordered" evidence="11">
    <location>
        <begin position="703"/>
        <end position="773"/>
    </location>
</feature>
<dbReference type="GO" id="GO:0008233">
    <property type="term" value="F:peptidase activity"/>
    <property type="evidence" value="ECO:0007669"/>
    <property type="project" value="UniProtKB-KW"/>
</dbReference>
<dbReference type="Gene3D" id="2.40.70.10">
    <property type="entry name" value="Acid Proteases"/>
    <property type="match status" value="1"/>
</dbReference>
<comment type="caution">
    <text evidence="15">The sequence shown here is derived from an EMBL/GenBank/DDBJ whole genome shotgun (WGS) entry which is preliminary data.</text>
</comment>
<dbReference type="InterPro" id="IPR043128">
    <property type="entry name" value="Rev_trsase/Diguanyl_cyclase"/>
</dbReference>
<evidence type="ECO:0000256" key="4">
    <source>
        <dbReference type="ARBA" id="ARBA00022695"/>
    </source>
</evidence>
<dbReference type="Pfam" id="PF00078">
    <property type="entry name" value="RVT_1"/>
    <property type="match status" value="1"/>
</dbReference>
<dbReference type="Pfam" id="PF17921">
    <property type="entry name" value="Integrase_H2C2"/>
    <property type="match status" value="1"/>
</dbReference>
<feature type="domain" description="Integrase catalytic" evidence="14">
    <location>
        <begin position="1645"/>
        <end position="1810"/>
    </location>
</feature>
<dbReference type="SUPFAM" id="SSF50630">
    <property type="entry name" value="Acid proteases"/>
    <property type="match status" value="1"/>
</dbReference>
<keyword evidence="4" id="KW-0548">Nucleotidyltransferase</keyword>
<evidence type="ECO:0000256" key="11">
    <source>
        <dbReference type="SAM" id="MobiDB-lite"/>
    </source>
</evidence>
<proteinExistence type="predicted"/>
<feature type="coiled-coil region" evidence="10">
    <location>
        <begin position="1831"/>
        <end position="1858"/>
    </location>
</feature>
<dbReference type="CDD" id="cd01647">
    <property type="entry name" value="RT_LTR"/>
    <property type="match status" value="1"/>
</dbReference>
<dbReference type="FunFam" id="3.30.70.270:FF:000020">
    <property type="entry name" value="Transposon Tf2-6 polyprotein-like Protein"/>
    <property type="match status" value="1"/>
</dbReference>